<evidence type="ECO:0000313" key="7">
    <source>
        <dbReference type="EMBL" id="GFG29510.1"/>
    </source>
</evidence>
<protein>
    <recommendedName>
        <fullName evidence="9">Endonuclease V</fullName>
    </recommendedName>
</protein>
<dbReference type="Gene3D" id="3.30.2170.10">
    <property type="entry name" value="archaeoglobus fulgidus dsm 4304 superfamily"/>
    <property type="match status" value="1"/>
</dbReference>
<evidence type="ECO:0000256" key="4">
    <source>
        <dbReference type="ARBA" id="ARBA00022759"/>
    </source>
</evidence>
<comment type="caution">
    <text evidence="7">The sequence shown here is derived from an EMBL/GenBank/DDBJ whole genome shotgun (WGS) entry which is preliminary data.</text>
</comment>
<evidence type="ECO:0000256" key="5">
    <source>
        <dbReference type="ARBA" id="ARBA00022801"/>
    </source>
</evidence>
<feature type="non-terminal residue" evidence="7">
    <location>
        <position position="230"/>
    </location>
</feature>
<dbReference type="InterPro" id="IPR007581">
    <property type="entry name" value="Endonuclease-V"/>
</dbReference>
<accession>A0A6L2PDJ2</accession>
<dbReference type="PANTHER" id="PTHR28511">
    <property type="entry name" value="ENDONUCLEASE V"/>
    <property type="match status" value="1"/>
</dbReference>
<dbReference type="PANTHER" id="PTHR28511:SF1">
    <property type="entry name" value="ENDONUCLEASE V"/>
    <property type="match status" value="1"/>
</dbReference>
<comment type="subcellular location">
    <subcellularLocation>
        <location evidence="1">Cytoplasm</location>
    </subcellularLocation>
</comment>
<keyword evidence="4" id="KW-0255">Endonuclease</keyword>
<dbReference type="GO" id="GO:0003727">
    <property type="term" value="F:single-stranded RNA binding"/>
    <property type="evidence" value="ECO:0007669"/>
    <property type="project" value="TreeGrafter"/>
</dbReference>
<keyword evidence="6" id="KW-0732">Signal</keyword>
<keyword evidence="8" id="KW-1185">Reference proteome</keyword>
<evidence type="ECO:0000256" key="3">
    <source>
        <dbReference type="ARBA" id="ARBA00022722"/>
    </source>
</evidence>
<evidence type="ECO:0000256" key="6">
    <source>
        <dbReference type="SAM" id="SignalP"/>
    </source>
</evidence>
<name>A0A6L2PDJ2_COPFO</name>
<dbReference type="Pfam" id="PF04493">
    <property type="entry name" value="Endonuclease_5"/>
    <property type="match status" value="1"/>
</dbReference>
<dbReference type="GO" id="GO:0016891">
    <property type="term" value="F:RNA endonuclease activity producing 5'-phosphomonoesters, hydrolytic mechanism"/>
    <property type="evidence" value="ECO:0007669"/>
    <property type="project" value="TreeGrafter"/>
</dbReference>
<dbReference type="GO" id="GO:0006281">
    <property type="term" value="P:DNA repair"/>
    <property type="evidence" value="ECO:0007669"/>
    <property type="project" value="InterPro"/>
</dbReference>
<feature type="chain" id="PRO_5026894326" description="Endonuclease V" evidence="6">
    <location>
        <begin position="21"/>
        <end position="230"/>
    </location>
</feature>
<evidence type="ECO:0000256" key="1">
    <source>
        <dbReference type="ARBA" id="ARBA00004496"/>
    </source>
</evidence>
<evidence type="ECO:0000256" key="2">
    <source>
        <dbReference type="ARBA" id="ARBA00022490"/>
    </source>
</evidence>
<dbReference type="GO" id="GO:0005737">
    <property type="term" value="C:cytoplasm"/>
    <property type="evidence" value="ECO:0007669"/>
    <property type="project" value="UniProtKB-SubCell"/>
</dbReference>
<dbReference type="Proteomes" id="UP000502823">
    <property type="component" value="Unassembled WGS sequence"/>
</dbReference>
<gene>
    <name evidence="7" type="ORF">Cfor_06221</name>
</gene>
<proteinExistence type="predicted"/>
<evidence type="ECO:0000313" key="8">
    <source>
        <dbReference type="Proteomes" id="UP000502823"/>
    </source>
</evidence>
<dbReference type="OrthoDB" id="20018at2759"/>
<dbReference type="InParanoid" id="A0A6L2PDJ2"/>
<reference evidence="8" key="1">
    <citation type="submission" date="2020-01" db="EMBL/GenBank/DDBJ databases">
        <title>Draft genome sequence of the Termite Coptotermes fromosanus.</title>
        <authorList>
            <person name="Itakura S."/>
            <person name="Yosikawa Y."/>
            <person name="Umezawa K."/>
        </authorList>
    </citation>
    <scope>NUCLEOTIDE SEQUENCE [LARGE SCALE GENOMIC DNA]</scope>
</reference>
<dbReference type="EMBL" id="BLKM01003723">
    <property type="protein sequence ID" value="GFG29510.1"/>
    <property type="molecule type" value="Genomic_DNA"/>
</dbReference>
<keyword evidence="2" id="KW-0963">Cytoplasm</keyword>
<keyword evidence="5" id="KW-0378">Hydrolase</keyword>
<evidence type="ECO:0008006" key="9">
    <source>
        <dbReference type="Google" id="ProtNLM"/>
    </source>
</evidence>
<keyword evidence="3" id="KW-0540">Nuclease</keyword>
<organism evidence="7 8">
    <name type="scientific">Coptotermes formosanus</name>
    <name type="common">Formosan subterranean termite</name>
    <dbReference type="NCBI Taxonomy" id="36987"/>
    <lineage>
        <taxon>Eukaryota</taxon>
        <taxon>Metazoa</taxon>
        <taxon>Ecdysozoa</taxon>
        <taxon>Arthropoda</taxon>
        <taxon>Hexapoda</taxon>
        <taxon>Insecta</taxon>
        <taxon>Pterygota</taxon>
        <taxon>Neoptera</taxon>
        <taxon>Polyneoptera</taxon>
        <taxon>Dictyoptera</taxon>
        <taxon>Blattodea</taxon>
        <taxon>Blattoidea</taxon>
        <taxon>Termitoidae</taxon>
        <taxon>Rhinotermitidae</taxon>
        <taxon>Coptotermes</taxon>
    </lineage>
</organism>
<dbReference type="AlphaFoldDB" id="A0A6L2PDJ2"/>
<sequence length="230" mass="25238">MKFVIPMVWFGPTPFPVILAKLHLCWTGNYAGFCVEKIKSHGGLFCALSSCMVCQYICRVGGTDLSFIKGDESVAYVALVACELPDCEVVYEDVTVVPLYHMYQVGGTVMAKLTMLYMLEFLDFQEAPALVETFSRLCDTKLNLVPECVLVDGNGILHPRDFGLASHVGELKCCIAIAECRSPCLLGVAKNLYQMDGILRDDGQKHRISLLHEPGDHSALKTSSGHTLGL</sequence>
<dbReference type="GO" id="GO:0005730">
    <property type="term" value="C:nucleolus"/>
    <property type="evidence" value="ECO:0007669"/>
    <property type="project" value="TreeGrafter"/>
</dbReference>
<feature type="signal peptide" evidence="6">
    <location>
        <begin position="1"/>
        <end position="20"/>
    </location>
</feature>